<keyword evidence="2" id="KW-1185">Reference proteome</keyword>
<dbReference type="InterPro" id="IPR045516">
    <property type="entry name" value="DUF6477"/>
</dbReference>
<protein>
    <submittedName>
        <fullName evidence="1">Uncharacterized protein</fullName>
    </submittedName>
</protein>
<sequence length="100" mass="11432">MTDQLDLLSHLRRPALLIRAARHGVTQYNRNLHLRRLLLTASLPTNGPALTLLMDIEDDLDHQRKEDRASYSCARHIEVLIAMMGEARLLRTSTDNFNVS</sequence>
<accession>A0A0N7LU52</accession>
<proteinExistence type="predicted"/>
<dbReference type="RefSeq" id="WP_058260970.1">
    <property type="nucleotide sequence ID" value="NZ_CP051181.1"/>
</dbReference>
<evidence type="ECO:0000313" key="2">
    <source>
        <dbReference type="Proteomes" id="UP000051587"/>
    </source>
</evidence>
<dbReference type="Pfam" id="PF20083">
    <property type="entry name" value="DUF6477"/>
    <property type="match status" value="1"/>
</dbReference>
<dbReference type="STRING" id="53501.SAMN04488043_10361"/>
<organism evidence="1 2">
    <name type="scientific">Thalassovita gelatinovora</name>
    <name type="common">Thalassobius gelatinovorus</name>
    <dbReference type="NCBI Taxonomy" id="53501"/>
    <lineage>
        <taxon>Bacteria</taxon>
        <taxon>Pseudomonadati</taxon>
        <taxon>Pseudomonadota</taxon>
        <taxon>Alphaproteobacteria</taxon>
        <taxon>Rhodobacterales</taxon>
        <taxon>Roseobacteraceae</taxon>
        <taxon>Thalassovita</taxon>
    </lineage>
</organism>
<dbReference type="Proteomes" id="UP000051587">
    <property type="component" value="Unassembled WGS sequence"/>
</dbReference>
<evidence type="ECO:0000313" key="1">
    <source>
        <dbReference type="EMBL" id="CUH62530.1"/>
    </source>
</evidence>
<dbReference type="EMBL" id="CYSA01000003">
    <property type="protein sequence ID" value="CUH62530.1"/>
    <property type="molecule type" value="Genomic_DNA"/>
</dbReference>
<name>A0A0N7LU52_THAGE</name>
<reference evidence="1 2" key="1">
    <citation type="submission" date="2015-09" db="EMBL/GenBank/DDBJ databases">
        <authorList>
            <consortium name="Swine Surveillance"/>
        </authorList>
    </citation>
    <scope>NUCLEOTIDE SEQUENCE [LARGE SCALE GENOMIC DNA]</scope>
    <source>
        <strain evidence="1 2">CECT 4357</strain>
    </source>
</reference>
<gene>
    <name evidence="1" type="ORF">TG4357_00161</name>
</gene>
<dbReference type="OrthoDB" id="7875218at2"/>
<dbReference type="AlphaFoldDB" id="A0A0N7LU52"/>